<dbReference type="Gene3D" id="2.30.30.90">
    <property type="match status" value="1"/>
</dbReference>
<gene>
    <name evidence="3" type="ORF">Pmgp_03601</name>
</gene>
<protein>
    <recommendedName>
        <fullName evidence="2">Ferrous iron transporter FeoA-like domain-containing protein</fullName>
    </recommendedName>
</protein>
<evidence type="ECO:0000256" key="1">
    <source>
        <dbReference type="ARBA" id="ARBA00023004"/>
    </source>
</evidence>
<evidence type="ECO:0000259" key="2">
    <source>
        <dbReference type="SMART" id="SM00899"/>
    </source>
</evidence>
<dbReference type="AlphaFoldDB" id="A0A4Y7RJF9"/>
<dbReference type="PANTHER" id="PTHR42954">
    <property type="entry name" value="FE(2+) TRANSPORT PROTEIN A"/>
    <property type="match status" value="1"/>
</dbReference>
<accession>A0A4Y7RJF9</accession>
<dbReference type="SMART" id="SM00899">
    <property type="entry name" value="FeoA"/>
    <property type="match status" value="1"/>
</dbReference>
<evidence type="ECO:0000313" key="3">
    <source>
        <dbReference type="EMBL" id="TEB08832.1"/>
    </source>
</evidence>
<dbReference type="EMBL" id="QFFZ01000074">
    <property type="protein sequence ID" value="TEB08832.1"/>
    <property type="molecule type" value="Genomic_DNA"/>
</dbReference>
<dbReference type="PANTHER" id="PTHR42954:SF2">
    <property type="entry name" value="FE(2+) TRANSPORT PROTEIN A"/>
    <property type="match status" value="1"/>
</dbReference>
<dbReference type="SUPFAM" id="SSF50037">
    <property type="entry name" value="C-terminal domain of transcriptional repressors"/>
    <property type="match status" value="1"/>
</dbReference>
<organism evidence="3 4">
    <name type="scientific">Pelotomaculum propionicicum</name>
    <dbReference type="NCBI Taxonomy" id="258475"/>
    <lineage>
        <taxon>Bacteria</taxon>
        <taxon>Bacillati</taxon>
        <taxon>Bacillota</taxon>
        <taxon>Clostridia</taxon>
        <taxon>Eubacteriales</taxon>
        <taxon>Desulfotomaculaceae</taxon>
        <taxon>Pelotomaculum</taxon>
    </lineage>
</organism>
<dbReference type="Proteomes" id="UP000297597">
    <property type="component" value="Unassembled WGS sequence"/>
</dbReference>
<comment type="caution">
    <text evidence="3">The sequence shown here is derived from an EMBL/GenBank/DDBJ whole genome shotgun (WGS) entry which is preliminary data.</text>
</comment>
<dbReference type="InterPro" id="IPR007167">
    <property type="entry name" value="Fe-transptr_FeoA-like"/>
</dbReference>
<dbReference type="InterPro" id="IPR038157">
    <property type="entry name" value="FeoA_core_dom"/>
</dbReference>
<sequence>MQLGEKGVAIVENNKEILQSHGMVYLYNLPVGRSAVVTSLNAAGMTRRRMMDLGLVPGTEVEALRYSPFKDPKAFKIRGAVIALRREEGCRVLVKYKGD</sequence>
<keyword evidence="1" id="KW-0408">Iron</keyword>
<dbReference type="GO" id="GO:0046914">
    <property type="term" value="F:transition metal ion binding"/>
    <property type="evidence" value="ECO:0007669"/>
    <property type="project" value="InterPro"/>
</dbReference>
<keyword evidence="4" id="KW-1185">Reference proteome</keyword>
<feature type="domain" description="Ferrous iron transporter FeoA-like" evidence="2">
    <location>
        <begin position="24"/>
        <end position="96"/>
    </location>
</feature>
<name>A0A4Y7RJF9_9FIRM</name>
<proteinExistence type="predicted"/>
<dbReference type="InterPro" id="IPR008988">
    <property type="entry name" value="Transcriptional_repressor_C"/>
</dbReference>
<dbReference type="InterPro" id="IPR052713">
    <property type="entry name" value="FeoA"/>
</dbReference>
<reference evidence="3 4" key="1">
    <citation type="journal article" date="2018" name="Environ. Microbiol.">
        <title>Novel energy conservation strategies and behaviour of Pelotomaculum schinkii driving syntrophic propionate catabolism.</title>
        <authorList>
            <person name="Hidalgo-Ahumada C.A.P."/>
            <person name="Nobu M.K."/>
            <person name="Narihiro T."/>
            <person name="Tamaki H."/>
            <person name="Liu W.T."/>
            <person name="Kamagata Y."/>
            <person name="Stams A.J.M."/>
            <person name="Imachi H."/>
            <person name="Sousa D.Z."/>
        </authorList>
    </citation>
    <scope>NUCLEOTIDE SEQUENCE [LARGE SCALE GENOMIC DNA]</scope>
    <source>
        <strain evidence="3 4">MGP</strain>
    </source>
</reference>
<evidence type="ECO:0000313" key="4">
    <source>
        <dbReference type="Proteomes" id="UP000297597"/>
    </source>
</evidence>
<dbReference type="Pfam" id="PF04023">
    <property type="entry name" value="FeoA"/>
    <property type="match status" value="1"/>
</dbReference>